<accession>A0A0D0E0M2</accession>
<dbReference type="InterPro" id="IPR036259">
    <property type="entry name" value="MFS_trans_sf"/>
</dbReference>
<evidence type="ECO:0000256" key="4">
    <source>
        <dbReference type="ARBA" id="ARBA00022989"/>
    </source>
</evidence>
<feature type="compositionally biased region" description="Basic and acidic residues" evidence="6">
    <location>
        <begin position="456"/>
        <end position="466"/>
    </location>
</feature>
<protein>
    <recommendedName>
        <fullName evidence="8">Major facilitator superfamily (MFS) profile domain-containing protein</fullName>
    </recommendedName>
</protein>
<feature type="transmembrane region" description="Helical" evidence="7">
    <location>
        <begin position="146"/>
        <end position="168"/>
    </location>
</feature>
<evidence type="ECO:0000313" key="9">
    <source>
        <dbReference type="EMBL" id="KIK93419.1"/>
    </source>
</evidence>
<feature type="transmembrane region" description="Helical" evidence="7">
    <location>
        <begin position="180"/>
        <end position="201"/>
    </location>
</feature>
<dbReference type="STRING" id="930991.A0A0D0E0M2"/>
<evidence type="ECO:0000256" key="6">
    <source>
        <dbReference type="SAM" id="MobiDB-lite"/>
    </source>
</evidence>
<dbReference type="HOGENOM" id="CLU_001265_0_1_1"/>
<keyword evidence="10" id="KW-1185">Reference proteome</keyword>
<dbReference type="InterPro" id="IPR011701">
    <property type="entry name" value="MFS"/>
</dbReference>
<dbReference type="Pfam" id="PF07690">
    <property type="entry name" value="MFS_1"/>
    <property type="match status" value="1"/>
</dbReference>
<feature type="region of interest" description="Disordered" evidence="6">
    <location>
        <begin position="448"/>
        <end position="475"/>
    </location>
</feature>
<evidence type="ECO:0000256" key="2">
    <source>
        <dbReference type="ARBA" id="ARBA00022448"/>
    </source>
</evidence>
<reference evidence="9 10" key="1">
    <citation type="submission" date="2014-04" db="EMBL/GenBank/DDBJ databases">
        <authorList>
            <consortium name="DOE Joint Genome Institute"/>
            <person name="Kuo A."/>
            <person name="Kohler A."/>
            <person name="Jargeat P."/>
            <person name="Nagy L.G."/>
            <person name="Floudas D."/>
            <person name="Copeland A."/>
            <person name="Barry K.W."/>
            <person name="Cichocki N."/>
            <person name="Veneault-Fourrey C."/>
            <person name="LaButti K."/>
            <person name="Lindquist E.A."/>
            <person name="Lipzen A."/>
            <person name="Lundell T."/>
            <person name="Morin E."/>
            <person name="Murat C."/>
            <person name="Sun H."/>
            <person name="Tunlid A."/>
            <person name="Henrissat B."/>
            <person name="Grigoriev I.V."/>
            <person name="Hibbett D.S."/>
            <person name="Martin F."/>
            <person name="Nordberg H.P."/>
            <person name="Cantor M.N."/>
            <person name="Hua S.X."/>
        </authorList>
    </citation>
    <scope>NUCLEOTIDE SEQUENCE [LARGE SCALE GENOMIC DNA]</scope>
    <source>
        <strain evidence="9 10">Ve08.2h10</strain>
    </source>
</reference>
<name>A0A0D0E0M2_9AGAM</name>
<keyword evidence="5 7" id="KW-0472">Membrane</keyword>
<organism evidence="9 10">
    <name type="scientific">Paxillus rubicundulus Ve08.2h10</name>
    <dbReference type="NCBI Taxonomy" id="930991"/>
    <lineage>
        <taxon>Eukaryota</taxon>
        <taxon>Fungi</taxon>
        <taxon>Dikarya</taxon>
        <taxon>Basidiomycota</taxon>
        <taxon>Agaricomycotina</taxon>
        <taxon>Agaricomycetes</taxon>
        <taxon>Agaricomycetidae</taxon>
        <taxon>Boletales</taxon>
        <taxon>Paxilineae</taxon>
        <taxon>Paxillaceae</taxon>
        <taxon>Paxillus</taxon>
    </lineage>
</organism>
<sequence>MGTKRDFDFPTSIAPSDGAEESASDSCGHDLVLLDQLTEEKMLLRKLDRRILPITCFLYLFAFLDRSNLGNARLQGLPEDILGGDPTGVLFDWLVSVFFIPYILCQVPCTVISKYYNPRTWIGCSAILWGLCSTMMSTANNFATLLVARVCLGVFEAAFGPSVVLYFSFYYTKNEYGTRVASWFGFAAVASAFGGLLAYAIQHAKVSIAKWRLLFIMEGVPTILLGVLCLFILPGRPESTEFLTPAERKLAADRMNRGTGGDVGVVVNHKHVIAAFLDWRIYVAGVIYFGLNCALGSLSAFLPTIIATMGHSSALSQLLTVPPYAVAGVILLIASYTSDRIQSRGFMIVAGCTLGGIGYMILLGVTHDQHVRYFATFCIAAGTYASIGLVLAWFAHNLGSETKRATGMPLFGAIGQTGSILGSHLYPLSAGPTYSYISYRLENKRRNEEFGEPDLDERVDTSELADKAPGFRYTP</sequence>
<feature type="transmembrane region" description="Helical" evidence="7">
    <location>
        <begin position="51"/>
        <end position="69"/>
    </location>
</feature>
<dbReference type="PANTHER" id="PTHR43791">
    <property type="entry name" value="PERMEASE-RELATED"/>
    <property type="match status" value="1"/>
</dbReference>
<proteinExistence type="predicted"/>
<feature type="domain" description="Major facilitator superfamily (MFS) profile" evidence="8">
    <location>
        <begin position="51"/>
        <end position="475"/>
    </location>
</feature>
<keyword evidence="2" id="KW-0813">Transport</keyword>
<dbReference type="FunFam" id="1.20.1250.20:FF:000018">
    <property type="entry name" value="MFS transporter permease"/>
    <property type="match status" value="1"/>
</dbReference>
<evidence type="ECO:0000259" key="8">
    <source>
        <dbReference type="PROSITE" id="PS50850"/>
    </source>
</evidence>
<feature type="transmembrane region" description="Helical" evidence="7">
    <location>
        <begin position="314"/>
        <end position="334"/>
    </location>
</feature>
<dbReference type="AlphaFoldDB" id="A0A0D0E0M2"/>
<evidence type="ECO:0000256" key="3">
    <source>
        <dbReference type="ARBA" id="ARBA00022692"/>
    </source>
</evidence>
<evidence type="ECO:0000256" key="1">
    <source>
        <dbReference type="ARBA" id="ARBA00004141"/>
    </source>
</evidence>
<dbReference type="Gene3D" id="1.20.1250.20">
    <property type="entry name" value="MFS general substrate transporter like domains"/>
    <property type="match status" value="2"/>
</dbReference>
<feature type="transmembrane region" description="Helical" evidence="7">
    <location>
        <begin position="279"/>
        <end position="302"/>
    </location>
</feature>
<reference evidence="10" key="2">
    <citation type="submission" date="2015-01" db="EMBL/GenBank/DDBJ databases">
        <title>Evolutionary Origins and Diversification of the Mycorrhizal Mutualists.</title>
        <authorList>
            <consortium name="DOE Joint Genome Institute"/>
            <consortium name="Mycorrhizal Genomics Consortium"/>
            <person name="Kohler A."/>
            <person name="Kuo A."/>
            <person name="Nagy L.G."/>
            <person name="Floudas D."/>
            <person name="Copeland A."/>
            <person name="Barry K.W."/>
            <person name="Cichocki N."/>
            <person name="Veneault-Fourrey C."/>
            <person name="LaButti K."/>
            <person name="Lindquist E.A."/>
            <person name="Lipzen A."/>
            <person name="Lundell T."/>
            <person name="Morin E."/>
            <person name="Murat C."/>
            <person name="Riley R."/>
            <person name="Ohm R."/>
            <person name="Sun H."/>
            <person name="Tunlid A."/>
            <person name="Henrissat B."/>
            <person name="Grigoriev I.V."/>
            <person name="Hibbett D.S."/>
            <person name="Martin F."/>
        </authorList>
    </citation>
    <scope>NUCLEOTIDE SEQUENCE [LARGE SCALE GENOMIC DNA]</scope>
    <source>
        <strain evidence="10">Ve08.2h10</strain>
    </source>
</reference>
<evidence type="ECO:0000313" key="10">
    <source>
        <dbReference type="Proteomes" id="UP000054538"/>
    </source>
</evidence>
<feature type="transmembrane region" description="Helical" evidence="7">
    <location>
        <begin position="371"/>
        <end position="394"/>
    </location>
</feature>
<dbReference type="PANTHER" id="PTHR43791:SF36">
    <property type="entry name" value="TRANSPORTER, PUTATIVE (AFU_ORTHOLOGUE AFUA_6G08340)-RELATED"/>
    <property type="match status" value="1"/>
</dbReference>
<keyword evidence="4 7" id="KW-1133">Transmembrane helix</keyword>
<feature type="region of interest" description="Disordered" evidence="6">
    <location>
        <begin position="1"/>
        <end position="24"/>
    </location>
</feature>
<dbReference type="SUPFAM" id="SSF103473">
    <property type="entry name" value="MFS general substrate transporter"/>
    <property type="match status" value="1"/>
</dbReference>
<keyword evidence="3 7" id="KW-0812">Transmembrane</keyword>
<dbReference type="InParanoid" id="A0A0D0E0M2"/>
<dbReference type="OrthoDB" id="2985014at2759"/>
<comment type="subcellular location">
    <subcellularLocation>
        <location evidence="1">Membrane</location>
        <topology evidence="1">Multi-pass membrane protein</topology>
    </subcellularLocation>
</comment>
<dbReference type="InterPro" id="IPR020846">
    <property type="entry name" value="MFS_dom"/>
</dbReference>
<feature type="transmembrane region" description="Helical" evidence="7">
    <location>
        <begin position="213"/>
        <end position="233"/>
    </location>
</feature>
<feature type="transmembrane region" description="Helical" evidence="7">
    <location>
        <begin position="89"/>
        <end position="109"/>
    </location>
</feature>
<evidence type="ECO:0000256" key="5">
    <source>
        <dbReference type="ARBA" id="ARBA00023136"/>
    </source>
</evidence>
<dbReference type="GO" id="GO:0016020">
    <property type="term" value="C:membrane"/>
    <property type="evidence" value="ECO:0007669"/>
    <property type="project" value="UniProtKB-SubCell"/>
</dbReference>
<dbReference type="FunFam" id="1.20.1250.20:FF:000013">
    <property type="entry name" value="MFS general substrate transporter"/>
    <property type="match status" value="1"/>
</dbReference>
<dbReference type="EMBL" id="KN825186">
    <property type="protein sequence ID" value="KIK93419.1"/>
    <property type="molecule type" value="Genomic_DNA"/>
</dbReference>
<evidence type="ECO:0000256" key="7">
    <source>
        <dbReference type="SAM" id="Phobius"/>
    </source>
</evidence>
<dbReference type="PROSITE" id="PS50850">
    <property type="entry name" value="MFS"/>
    <property type="match status" value="1"/>
</dbReference>
<gene>
    <name evidence="9" type="ORF">PAXRUDRAFT_34081</name>
</gene>
<dbReference type="Proteomes" id="UP000054538">
    <property type="component" value="Unassembled WGS sequence"/>
</dbReference>
<feature type="transmembrane region" description="Helical" evidence="7">
    <location>
        <begin position="346"/>
        <end position="365"/>
    </location>
</feature>
<dbReference type="GO" id="GO:0022857">
    <property type="term" value="F:transmembrane transporter activity"/>
    <property type="evidence" value="ECO:0007669"/>
    <property type="project" value="InterPro"/>
</dbReference>